<sequence>MLKESTVLCFYFVLITCFFKEASTILFSSNSLEIEIPQGKLRGSYSWLENQNKFLGIPYASVRERYEAPGPPPTWSGTFDANRSVKCKQYFSALRTPVGQEDCLVLNIFTPTSVNTPLPVIVFIHGGGFYWGYNTKLIYNPRYIVQENVIVVTINYRLGAFGFLCLGLKEAPGNAGLKDQVAALKWIQNNIAFFGGDPNSVTLVGESVGAASANYLLLNNEAKGLFHKLILQSGTVMMPQGFIYNPLESASKVASGLGYNTSDPTELLHIFKNSTADDIVRASDFDQRNDVFAPYLFKPCAEAESSDKPLLTKEPMELLKNISLTIPVIIGYNDREGIYWATQYDFFRTLEKVRENFDHIIPNYLQFGQRSDKESFTNDIFAMYFRNSTATDGLIDYFTDSLISYPSVYTSEAFIKASNRSLYNYYFKFDSTRNLNKFLTRLPLAAGACHGDELFYLFDPVIYTLLPSLPKDKRMINTMTKLWASFAKTGIPSGVDPAWQTSGEQLNFLEIDTTLKMISLPNKERIRFWRETFEKYGRR</sequence>
<accession>A0A7E5VX80</accession>
<dbReference type="GeneID" id="113497555"/>
<dbReference type="Pfam" id="PF00135">
    <property type="entry name" value="COesterase"/>
    <property type="match status" value="1"/>
</dbReference>
<dbReference type="Proteomes" id="UP000322000">
    <property type="component" value="Chromosome 9"/>
</dbReference>
<evidence type="ECO:0000256" key="4">
    <source>
        <dbReference type="ARBA" id="ARBA00023180"/>
    </source>
</evidence>
<dbReference type="AlphaFoldDB" id="A0A7E5VX80"/>
<dbReference type="PANTHER" id="PTHR43142">
    <property type="entry name" value="CARBOXYLIC ESTER HYDROLASE"/>
    <property type="match status" value="1"/>
</dbReference>
<evidence type="ECO:0000256" key="2">
    <source>
        <dbReference type="ARBA" id="ARBA00022487"/>
    </source>
</evidence>
<dbReference type="PANTHER" id="PTHR43142:SF1">
    <property type="entry name" value="CARBOXYLIC ESTER HYDROLASE"/>
    <property type="match status" value="1"/>
</dbReference>
<keyword evidence="6" id="KW-1185">Reference proteome</keyword>
<evidence type="ECO:0000256" key="1">
    <source>
        <dbReference type="ARBA" id="ARBA00005964"/>
    </source>
</evidence>
<dbReference type="InterPro" id="IPR002018">
    <property type="entry name" value="CarbesteraseB"/>
</dbReference>
<proteinExistence type="inferred from homology"/>
<dbReference type="GO" id="GO:0052689">
    <property type="term" value="F:carboxylic ester hydrolase activity"/>
    <property type="evidence" value="ECO:0007669"/>
    <property type="project" value="UniProtKB-KW"/>
</dbReference>
<dbReference type="Gene3D" id="3.40.50.1820">
    <property type="entry name" value="alpha/beta hydrolase"/>
    <property type="match status" value="1"/>
</dbReference>
<comment type="similarity">
    <text evidence="1">Belongs to the type-B carboxylesterase/lipase family.</text>
</comment>
<dbReference type="InParanoid" id="A0A7E5VX80"/>
<dbReference type="SUPFAM" id="SSF53474">
    <property type="entry name" value="alpha/beta-Hydrolases"/>
    <property type="match status" value="1"/>
</dbReference>
<keyword evidence="2" id="KW-0719">Serine esterase</keyword>
<evidence type="ECO:0000313" key="7">
    <source>
        <dbReference type="RefSeq" id="XP_026732945.1"/>
    </source>
</evidence>
<dbReference type="OrthoDB" id="10262375at2759"/>
<evidence type="ECO:0000256" key="3">
    <source>
        <dbReference type="ARBA" id="ARBA00022801"/>
    </source>
</evidence>
<dbReference type="RefSeq" id="XP_026732945.1">
    <property type="nucleotide sequence ID" value="XM_026877144.1"/>
</dbReference>
<dbReference type="InterPro" id="IPR029058">
    <property type="entry name" value="AB_hydrolase_fold"/>
</dbReference>
<keyword evidence="3" id="KW-0378">Hydrolase</keyword>
<name>A0A7E5VX80_TRINI</name>
<reference evidence="7" key="1">
    <citation type="submission" date="2025-08" db="UniProtKB">
        <authorList>
            <consortium name="RefSeq"/>
        </authorList>
    </citation>
    <scope>IDENTIFICATION</scope>
</reference>
<evidence type="ECO:0000313" key="6">
    <source>
        <dbReference type="Proteomes" id="UP000322000"/>
    </source>
</evidence>
<gene>
    <name evidence="7" type="primary">LOC113497555</name>
</gene>
<protein>
    <submittedName>
        <fullName evidence="7">Esterase FE4-like</fullName>
    </submittedName>
</protein>
<evidence type="ECO:0000259" key="5">
    <source>
        <dbReference type="Pfam" id="PF00135"/>
    </source>
</evidence>
<keyword evidence="4" id="KW-0325">Glycoprotein</keyword>
<organism evidence="6 7">
    <name type="scientific">Trichoplusia ni</name>
    <name type="common">Cabbage looper</name>
    <dbReference type="NCBI Taxonomy" id="7111"/>
    <lineage>
        <taxon>Eukaryota</taxon>
        <taxon>Metazoa</taxon>
        <taxon>Ecdysozoa</taxon>
        <taxon>Arthropoda</taxon>
        <taxon>Hexapoda</taxon>
        <taxon>Insecta</taxon>
        <taxon>Pterygota</taxon>
        <taxon>Neoptera</taxon>
        <taxon>Endopterygota</taxon>
        <taxon>Lepidoptera</taxon>
        <taxon>Glossata</taxon>
        <taxon>Ditrysia</taxon>
        <taxon>Noctuoidea</taxon>
        <taxon>Noctuidae</taxon>
        <taxon>Plusiinae</taxon>
        <taxon>Trichoplusia</taxon>
    </lineage>
</organism>
<feature type="domain" description="Carboxylesterase type B" evidence="5">
    <location>
        <begin position="32"/>
        <end position="529"/>
    </location>
</feature>
<dbReference type="KEGG" id="tnl:113497555"/>